<dbReference type="SMART" id="SM00343">
    <property type="entry name" value="ZnF_C2HC"/>
    <property type="match status" value="2"/>
</dbReference>
<keyword evidence="1" id="KW-0479">Metal-binding</keyword>
<gene>
    <name evidence="4" type="ORF">QYE76_064515</name>
</gene>
<evidence type="ECO:0000259" key="3">
    <source>
        <dbReference type="PROSITE" id="PS50158"/>
    </source>
</evidence>
<comment type="caution">
    <text evidence="4">The sequence shown here is derived from an EMBL/GenBank/DDBJ whole genome shotgun (WGS) entry which is preliminary data.</text>
</comment>
<organism evidence="4 5">
    <name type="scientific">Lolium multiflorum</name>
    <name type="common">Italian ryegrass</name>
    <name type="synonym">Lolium perenne subsp. multiflorum</name>
    <dbReference type="NCBI Taxonomy" id="4521"/>
    <lineage>
        <taxon>Eukaryota</taxon>
        <taxon>Viridiplantae</taxon>
        <taxon>Streptophyta</taxon>
        <taxon>Embryophyta</taxon>
        <taxon>Tracheophyta</taxon>
        <taxon>Spermatophyta</taxon>
        <taxon>Magnoliopsida</taxon>
        <taxon>Liliopsida</taxon>
        <taxon>Poales</taxon>
        <taxon>Poaceae</taxon>
        <taxon>BOP clade</taxon>
        <taxon>Pooideae</taxon>
        <taxon>Poodae</taxon>
        <taxon>Poeae</taxon>
        <taxon>Poeae Chloroplast Group 2 (Poeae type)</taxon>
        <taxon>Loliodinae</taxon>
        <taxon>Loliinae</taxon>
        <taxon>Lolium</taxon>
    </lineage>
</organism>
<dbReference type="AlphaFoldDB" id="A0AAD8S932"/>
<evidence type="ECO:0000313" key="4">
    <source>
        <dbReference type="EMBL" id="KAK1646710.1"/>
    </source>
</evidence>
<dbReference type="EMBL" id="JAUUTY010000004">
    <property type="protein sequence ID" value="KAK1646710.1"/>
    <property type="molecule type" value="Genomic_DNA"/>
</dbReference>
<evidence type="ECO:0000256" key="2">
    <source>
        <dbReference type="SAM" id="MobiDB-lite"/>
    </source>
</evidence>
<dbReference type="PANTHER" id="PTHR34303">
    <property type="entry name" value="OS01G0890400 PROTEIN-RELATED"/>
    <property type="match status" value="1"/>
</dbReference>
<dbReference type="GO" id="GO:0008270">
    <property type="term" value="F:zinc ion binding"/>
    <property type="evidence" value="ECO:0007669"/>
    <property type="project" value="UniProtKB-KW"/>
</dbReference>
<feature type="compositionally biased region" description="Pro residues" evidence="2">
    <location>
        <begin position="550"/>
        <end position="561"/>
    </location>
</feature>
<keyword evidence="5" id="KW-1185">Reference proteome</keyword>
<feature type="compositionally biased region" description="Low complexity" evidence="2">
    <location>
        <begin position="603"/>
        <end position="615"/>
    </location>
</feature>
<feature type="compositionally biased region" description="Acidic residues" evidence="2">
    <location>
        <begin position="303"/>
        <end position="312"/>
    </location>
</feature>
<feature type="region of interest" description="Disordered" evidence="2">
    <location>
        <begin position="26"/>
        <end position="47"/>
    </location>
</feature>
<dbReference type="InterPro" id="IPR036875">
    <property type="entry name" value="Znf_CCHC_sf"/>
</dbReference>
<feature type="compositionally biased region" description="Low complexity" evidence="2">
    <location>
        <begin position="132"/>
        <end position="141"/>
    </location>
</feature>
<name>A0AAD8S932_LOLMU</name>
<protein>
    <recommendedName>
        <fullName evidence="3">CCHC-type domain-containing protein</fullName>
    </recommendedName>
</protein>
<evidence type="ECO:0000313" key="5">
    <source>
        <dbReference type="Proteomes" id="UP001231189"/>
    </source>
</evidence>
<reference evidence="4" key="1">
    <citation type="submission" date="2023-07" db="EMBL/GenBank/DDBJ databases">
        <title>A chromosome-level genome assembly of Lolium multiflorum.</title>
        <authorList>
            <person name="Chen Y."/>
            <person name="Copetti D."/>
            <person name="Kolliker R."/>
            <person name="Studer B."/>
        </authorList>
    </citation>
    <scope>NUCLEOTIDE SEQUENCE</scope>
    <source>
        <strain evidence="4">02402/16</strain>
        <tissue evidence="4">Leaf</tissue>
    </source>
</reference>
<feature type="domain" description="CCHC-type" evidence="3">
    <location>
        <begin position="205"/>
        <end position="219"/>
    </location>
</feature>
<feature type="compositionally biased region" description="Pro residues" evidence="2">
    <location>
        <begin position="116"/>
        <end position="131"/>
    </location>
</feature>
<feature type="compositionally biased region" description="Polar residues" evidence="2">
    <location>
        <begin position="314"/>
        <end position="323"/>
    </location>
</feature>
<evidence type="ECO:0000256" key="1">
    <source>
        <dbReference type="PROSITE-ProRule" id="PRU00047"/>
    </source>
</evidence>
<dbReference type="Proteomes" id="UP001231189">
    <property type="component" value="Unassembled WGS sequence"/>
</dbReference>
<dbReference type="SUPFAM" id="SSF57756">
    <property type="entry name" value="Retrovirus zinc finger-like domains"/>
    <property type="match status" value="1"/>
</dbReference>
<feature type="region of interest" description="Disordered" evidence="2">
    <location>
        <begin position="547"/>
        <end position="619"/>
    </location>
</feature>
<accession>A0AAD8S932</accession>
<feature type="region of interest" description="Disordered" evidence="2">
    <location>
        <begin position="90"/>
        <end position="142"/>
    </location>
</feature>
<keyword evidence="1" id="KW-0863">Zinc-finger</keyword>
<dbReference type="PANTHER" id="PTHR34303:SF8">
    <property type="entry name" value="OS09G0372600 PROTEIN"/>
    <property type="match status" value="1"/>
</dbReference>
<feature type="compositionally biased region" description="Pro residues" evidence="2">
    <location>
        <begin position="577"/>
        <end position="586"/>
    </location>
</feature>
<dbReference type="PROSITE" id="PS50158">
    <property type="entry name" value="ZF_CCHC"/>
    <property type="match status" value="1"/>
</dbReference>
<dbReference type="GO" id="GO:0003676">
    <property type="term" value="F:nucleic acid binding"/>
    <property type="evidence" value="ECO:0007669"/>
    <property type="project" value="InterPro"/>
</dbReference>
<sequence length="817" mass="86997">MVATAANLCLLPHDAATQLYTPSRATLPTSQMEKSIPSPLASYGQKAPVQSIPSLPAAAAARALPPSLDYDHSRLHRVNTINDHAHMDRAHAQSSPQNHGLRQPIDGLTPCNVLPLPSPPAASQPTTPNPYPDTSSPSTTPYRDALLRSIDVPASGELPPATTRSASASLNQVAIFPMSKASLKLRCFRCLSKLHKVADCRDPVRCARCGSFGHRSADCNPSSVPLALALPPFTAQPASQPLPSPMASPSAPTPFADDGSVIVAAPNGDLWLGARRFNLTFRPPYNIHNQPGQRANPINFYSEGEDIDDDDSAPPSQQGSATRNDPMPDIANDAANGILQGTPIASRARAATSHAARLGGPVPEIFVPQHFLHDVSNLAFAVIDGNVRQELTFVRAALELNPRCPPFVLAPSAFGAALLIFPSNADRDRAIRLGPYTLDGATVSVVTPDAAEDISTTSYDVIVELRASKYPLRLWHPAGANFVFGSIGKLCCVDQCSVTGQDFTVIRAFVLLERGKMVPPSALLRMPNDDVVIIHFDVDNAWLLDMAADAPPPPPPVPRPQTVPTAASVGTQTEPGPESPRAPPNSPHVSPSRDDGRLTMNHPSAPASPRAASPARDTDATQLAIEAADAAQLAADELISHAEELISSIQQMHDDPPIVFNASASEQGHDNYSPRPPIQTISLTENIADNAIDTTCTDNFLHTPDPFHVREEHRRRTRVRRATEAAAKVRRSQRLAAKQEAKFVGMLERAVKKKAASFDLSAASPSLNAALLDAGLIDDPDIPSTSVQALRAVARECGATDDELASLSNMPVPEAAP</sequence>
<keyword evidence="1" id="KW-0862">Zinc</keyword>
<proteinExistence type="predicted"/>
<feature type="region of interest" description="Disordered" evidence="2">
    <location>
        <begin position="284"/>
        <end position="335"/>
    </location>
</feature>
<dbReference type="InterPro" id="IPR001878">
    <property type="entry name" value="Znf_CCHC"/>
</dbReference>
<dbReference type="Gene3D" id="4.10.60.10">
    <property type="entry name" value="Zinc finger, CCHC-type"/>
    <property type="match status" value="1"/>
</dbReference>